<evidence type="ECO:0000256" key="1">
    <source>
        <dbReference type="SAM" id="Phobius"/>
    </source>
</evidence>
<evidence type="ECO:0000313" key="2">
    <source>
        <dbReference type="EMBL" id="KAK8393419.1"/>
    </source>
</evidence>
<dbReference type="AlphaFoldDB" id="A0AAW0U064"/>
<comment type="caution">
    <text evidence="2">The sequence shown here is derived from an EMBL/GenBank/DDBJ whole genome shotgun (WGS) entry which is preliminary data.</text>
</comment>
<keyword evidence="1" id="KW-0812">Transmembrane</keyword>
<feature type="transmembrane region" description="Helical" evidence="1">
    <location>
        <begin position="14"/>
        <end position="36"/>
    </location>
</feature>
<dbReference type="Proteomes" id="UP001487740">
    <property type="component" value="Unassembled WGS sequence"/>
</dbReference>
<keyword evidence="3" id="KW-1185">Reference proteome</keyword>
<feature type="transmembrane region" description="Helical" evidence="1">
    <location>
        <begin position="68"/>
        <end position="89"/>
    </location>
</feature>
<proteinExistence type="predicted"/>
<protein>
    <submittedName>
        <fullName evidence="2">Uncharacterized protein</fullName>
    </submittedName>
</protein>
<keyword evidence="1" id="KW-0472">Membrane</keyword>
<accession>A0AAW0U064</accession>
<gene>
    <name evidence="2" type="ORF">O3P69_013422</name>
</gene>
<keyword evidence="1" id="KW-1133">Transmembrane helix</keyword>
<dbReference type="EMBL" id="JARAKH010000021">
    <property type="protein sequence ID" value="KAK8393419.1"/>
    <property type="molecule type" value="Genomic_DNA"/>
</dbReference>
<reference evidence="2 3" key="1">
    <citation type="submission" date="2023-03" db="EMBL/GenBank/DDBJ databases">
        <title>High-quality genome of Scylla paramamosain provides insights in environmental adaptation.</title>
        <authorList>
            <person name="Zhang L."/>
        </authorList>
    </citation>
    <scope>NUCLEOTIDE SEQUENCE [LARGE SCALE GENOMIC DNA]</scope>
    <source>
        <strain evidence="2">LZ_2023a</strain>
        <tissue evidence="2">Muscle</tissue>
    </source>
</reference>
<organism evidence="2 3">
    <name type="scientific">Scylla paramamosain</name>
    <name type="common">Mud crab</name>
    <dbReference type="NCBI Taxonomy" id="85552"/>
    <lineage>
        <taxon>Eukaryota</taxon>
        <taxon>Metazoa</taxon>
        <taxon>Ecdysozoa</taxon>
        <taxon>Arthropoda</taxon>
        <taxon>Crustacea</taxon>
        <taxon>Multicrustacea</taxon>
        <taxon>Malacostraca</taxon>
        <taxon>Eumalacostraca</taxon>
        <taxon>Eucarida</taxon>
        <taxon>Decapoda</taxon>
        <taxon>Pleocyemata</taxon>
        <taxon>Brachyura</taxon>
        <taxon>Eubrachyura</taxon>
        <taxon>Portunoidea</taxon>
        <taxon>Portunidae</taxon>
        <taxon>Portuninae</taxon>
        <taxon>Scylla</taxon>
    </lineage>
</organism>
<evidence type="ECO:0000313" key="3">
    <source>
        <dbReference type="Proteomes" id="UP001487740"/>
    </source>
</evidence>
<name>A0AAW0U064_SCYPA</name>
<sequence>MACLRSRSVVCPAFCYWWTAVVVVVITLLHLASVVVSDEQVPGSGYVEVRRTREDMPLLPPPHHTTPRLAFCLAFVLYCQSPVLARIFASLGRKQARSLGGPYQRIVESFFSPPFLPRDSEAAKAADIQEPPAWYGGGGVAGSAAMISLNLTLLGVTDGTRASDG</sequence>